<dbReference type="AlphaFoldDB" id="A0A9Q0KA44"/>
<reference evidence="1" key="1">
    <citation type="journal article" date="2023" name="Plant J.">
        <title>The genome of the king protea, Protea cynaroides.</title>
        <authorList>
            <person name="Chang J."/>
            <person name="Duong T.A."/>
            <person name="Schoeman C."/>
            <person name="Ma X."/>
            <person name="Roodt D."/>
            <person name="Barker N."/>
            <person name="Li Z."/>
            <person name="Van de Peer Y."/>
            <person name="Mizrachi E."/>
        </authorList>
    </citation>
    <scope>NUCLEOTIDE SEQUENCE</scope>
    <source>
        <tissue evidence="1">Young leaves</tissue>
    </source>
</reference>
<keyword evidence="2" id="KW-1185">Reference proteome</keyword>
<proteinExistence type="predicted"/>
<protein>
    <submittedName>
        <fullName evidence="1">Uncharacterized protein</fullName>
    </submittedName>
</protein>
<organism evidence="1 2">
    <name type="scientific">Protea cynaroides</name>
    <dbReference type="NCBI Taxonomy" id="273540"/>
    <lineage>
        <taxon>Eukaryota</taxon>
        <taxon>Viridiplantae</taxon>
        <taxon>Streptophyta</taxon>
        <taxon>Embryophyta</taxon>
        <taxon>Tracheophyta</taxon>
        <taxon>Spermatophyta</taxon>
        <taxon>Magnoliopsida</taxon>
        <taxon>Proteales</taxon>
        <taxon>Proteaceae</taxon>
        <taxon>Protea</taxon>
    </lineage>
</organism>
<name>A0A9Q0KA44_9MAGN</name>
<comment type="caution">
    <text evidence="1">The sequence shown here is derived from an EMBL/GenBank/DDBJ whole genome shotgun (WGS) entry which is preliminary data.</text>
</comment>
<sequence length="107" mass="11984">MFSSWVSWCSSLHPQASHNFKIQLVSNNRSEVKSGEKKGKGVIFEKNEERSAFNFVAEVKEGNSERLLEAERLKIRGVLIFESRDGLTPAPGRAVAVSSFLNFPVKD</sequence>
<evidence type="ECO:0000313" key="1">
    <source>
        <dbReference type="EMBL" id="KAJ4966708.1"/>
    </source>
</evidence>
<dbReference type="EMBL" id="JAMYWD010000007">
    <property type="protein sequence ID" value="KAJ4966708.1"/>
    <property type="molecule type" value="Genomic_DNA"/>
</dbReference>
<gene>
    <name evidence="1" type="ORF">NE237_018557</name>
</gene>
<dbReference type="Proteomes" id="UP001141806">
    <property type="component" value="Unassembled WGS sequence"/>
</dbReference>
<accession>A0A9Q0KA44</accession>
<evidence type="ECO:0000313" key="2">
    <source>
        <dbReference type="Proteomes" id="UP001141806"/>
    </source>
</evidence>